<dbReference type="InterPro" id="IPR043472">
    <property type="entry name" value="Macro_dom-like"/>
</dbReference>
<dbReference type="RefSeq" id="WP_106568668.1">
    <property type="nucleotide sequence ID" value="NZ_PYGF01000013.1"/>
</dbReference>
<dbReference type="OrthoDB" id="9809354at2"/>
<evidence type="ECO:0000313" key="7">
    <source>
        <dbReference type="EMBL" id="PSL01489.1"/>
    </source>
</evidence>
<dbReference type="EMBL" id="PYGF01000013">
    <property type="protein sequence ID" value="PSL01489.1"/>
    <property type="molecule type" value="Genomic_DNA"/>
</dbReference>
<dbReference type="SUPFAM" id="SSF52949">
    <property type="entry name" value="Macro domain-like"/>
    <property type="match status" value="1"/>
</dbReference>
<evidence type="ECO:0000259" key="6">
    <source>
        <dbReference type="Pfam" id="PF00883"/>
    </source>
</evidence>
<evidence type="ECO:0000256" key="1">
    <source>
        <dbReference type="ARBA" id="ARBA00009528"/>
    </source>
</evidence>
<dbReference type="Pfam" id="PF00883">
    <property type="entry name" value="Peptidase_M17"/>
    <property type="match status" value="1"/>
</dbReference>
<evidence type="ECO:0000256" key="5">
    <source>
        <dbReference type="ARBA" id="ARBA00023211"/>
    </source>
</evidence>
<dbReference type="InterPro" id="IPR000819">
    <property type="entry name" value="Peptidase_M17_C"/>
</dbReference>
<dbReference type="PANTHER" id="PTHR11963:SF23">
    <property type="entry name" value="CYTOSOL AMINOPEPTIDASE"/>
    <property type="match status" value="1"/>
</dbReference>
<dbReference type="InterPro" id="IPR011356">
    <property type="entry name" value="Leucine_aapep/pepB"/>
</dbReference>
<evidence type="ECO:0000256" key="2">
    <source>
        <dbReference type="ARBA" id="ARBA00022438"/>
    </source>
</evidence>
<evidence type="ECO:0000256" key="4">
    <source>
        <dbReference type="ARBA" id="ARBA00022801"/>
    </source>
</evidence>
<dbReference type="Gene3D" id="3.40.630.10">
    <property type="entry name" value="Zn peptidases"/>
    <property type="match status" value="1"/>
</dbReference>
<dbReference type="PRINTS" id="PR00481">
    <property type="entry name" value="LAMNOPPTDASE"/>
</dbReference>
<keyword evidence="8" id="KW-1185">Reference proteome</keyword>
<sequence>MKTLQASDPSSFKGTVILPFFENENILQARLEFKNIQVPQAIFNGKKDSQYLVKDQESGNIFIFLGLGKNPIYKEIKTAFRRLTAKQADFFQENVLLHLTEEMGEQVLEAAVSGLLLGTYRLGHYKSAIDKEKDWTSISLSISTNLANAEIIVLKAQKLAAAQLETFHLVDLPPNKITPSFLAEWAENAGKQYGFNTKVLDRKRAEKENLHAFLAVGQGSHREPQFIIMEYRPRNAKKHVGLVGKGVTFDTGGLNIKTQGMVHMKCDMGGAATVLGAMQLIADLKIPVSITAVVPCVENSIDNQSILPSEVIRSYSGKTIEIIDTDAEGRLILADGLNYLIKNYKPDTIIDFATLTGSAVGTFGYECAALFSKDDNLLKVLQECGEKVGERVWPLPMWDVYQSEMESEIADIKNYHGKPYAGAITAAKFLEFFTENHPSWAHIDIAGTAFGDSEFAKTKHATAFGVHLLLKFMENL</sequence>
<keyword evidence="5" id="KW-0464">Manganese</keyword>
<keyword evidence="2 7" id="KW-0031">Aminopeptidase</keyword>
<dbReference type="Gene3D" id="3.40.220.10">
    <property type="entry name" value="Leucine Aminopeptidase, subunit E, domain 1"/>
    <property type="match status" value="1"/>
</dbReference>
<dbReference type="Proteomes" id="UP000240708">
    <property type="component" value="Unassembled WGS sequence"/>
</dbReference>
<dbReference type="GO" id="GO:0005737">
    <property type="term" value="C:cytoplasm"/>
    <property type="evidence" value="ECO:0007669"/>
    <property type="project" value="InterPro"/>
</dbReference>
<comment type="caution">
    <text evidence="7">The sequence shown here is derived from an EMBL/GenBank/DDBJ whole genome shotgun (WGS) entry which is preliminary data.</text>
</comment>
<feature type="domain" description="Cytosol aminopeptidase" evidence="6">
    <location>
        <begin position="168"/>
        <end position="469"/>
    </location>
</feature>
<name>A0A2P8DW84_9BACT</name>
<evidence type="ECO:0000256" key="3">
    <source>
        <dbReference type="ARBA" id="ARBA00022670"/>
    </source>
</evidence>
<dbReference type="GO" id="GO:0030145">
    <property type="term" value="F:manganese ion binding"/>
    <property type="evidence" value="ECO:0007669"/>
    <property type="project" value="InterPro"/>
</dbReference>
<keyword evidence="4" id="KW-0378">Hydrolase</keyword>
<dbReference type="GO" id="GO:0006508">
    <property type="term" value="P:proteolysis"/>
    <property type="evidence" value="ECO:0007669"/>
    <property type="project" value="UniProtKB-KW"/>
</dbReference>
<dbReference type="PANTHER" id="PTHR11963">
    <property type="entry name" value="LEUCINE AMINOPEPTIDASE-RELATED"/>
    <property type="match status" value="1"/>
</dbReference>
<organism evidence="7 8">
    <name type="scientific">Cecembia rubra</name>
    <dbReference type="NCBI Taxonomy" id="1485585"/>
    <lineage>
        <taxon>Bacteria</taxon>
        <taxon>Pseudomonadati</taxon>
        <taxon>Bacteroidota</taxon>
        <taxon>Cytophagia</taxon>
        <taxon>Cytophagales</taxon>
        <taxon>Cyclobacteriaceae</taxon>
        <taxon>Cecembia</taxon>
    </lineage>
</organism>
<accession>A0A2P8DW84</accession>
<keyword evidence="3" id="KW-0645">Protease</keyword>
<dbReference type="GO" id="GO:0070006">
    <property type="term" value="F:metalloaminopeptidase activity"/>
    <property type="evidence" value="ECO:0007669"/>
    <property type="project" value="InterPro"/>
</dbReference>
<reference evidence="7 8" key="1">
    <citation type="submission" date="2018-03" db="EMBL/GenBank/DDBJ databases">
        <title>Genomic Encyclopedia of Archaeal and Bacterial Type Strains, Phase II (KMG-II): from individual species to whole genera.</title>
        <authorList>
            <person name="Goeker M."/>
        </authorList>
    </citation>
    <scope>NUCLEOTIDE SEQUENCE [LARGE SCALE GENOMIC DNA]</scope>
    <source>
        <strain evidence="7 8">DSM 28057</strain>
    </source>
</reference>
<evidence type="ECO:0000313" key="8">
    <source>
        <dbReference type="Proteomes" id="UP000240708"/>
    </source>
</evidence>
<comment type="similarity">
    <text evidence="1">Belongs to the peptidase M17 family.</text>
</comment>
<dbReference type="CDD" id="cd00433">
    <property type="entry name" value="Peptidase_M17"/>
    <property type="match status" value="1"/>
</dbReference>
<gene>
    <name evidence="7" type="ORF">CLV48_11383</name>
</gene>
<dbReference type="SUPFAM" id="SSF53187">
    <property type="entry name" value="Zn-dependent exopeptidases"/>
    <property type="match status" value="1"/>
</dbReference>
<proteinExistence type="inferred from homology"/>
<dbReference type="AlphaFoldDB" id="A0A2P8DW84"/>
<protein>
    <submittedName>
        <fullName evidence="7">Leucyl aminopeptidase</fullName>
    </submittedName>
</protein>